<dbReference type="RefSeq" id="XP_066701017.1">
    <property type="nucleotide sequence ID" value="XM_066841155.1"/>
</dbReference>
<evidence type="ECO:0000256" key="6">
    <source>
        <dbReference type="SAM" id="Phobius"/>
    </source>
</evidence>
<dbReference type="InterPro" id="IPR020846">
    <property type="entry name" value="MFS_dom"/>
</dbReference>
<feature type="transmembrane region" description="Helical" evidence="6">
    <location>
        <begin position="310"/>
        <end position="334"/>
    </location>
</feature>
<feature type="transmembrane region" description="Helical" evidence="6">
    <location>
        <begin position="90"/>
        <end position="113"/>
    </location>
</feature>
<dbReference type="EMBL" id="JAQQWE010000004">
    <property type="protein sequence ID" value="KAK7955711.1"/>
    <property type="molecule type" value="Genomic_DNA"/>
</dbReference>
<evidence type="ECO:0000313" key="8">
    <source>
        <dbReference type="EMBL" id="KAK7955711.1"/>
    </source>
</evidence>
<dbReference type="Proteomes" id="UP001391051">
    <property type="component" value="Unassembled WGS sequence"/>
</dbReference>
<feature type="transmembrane region" description="Helical" evidence="6">
    <location>
        <begin position="377"/>
        <end position="395"/>
    </location>
</feature>
<dbReference type="GeneID" id="92074217"/>
<sequence>MERAIVPEKGGLGAQHLEIVLDETARGVQSHYVPVTDEEKALNKRVNRRLDCFVLSLLALGFIFCGIDKTNIGFVATSSFPKDANLGPDAIPHSLSLFSATYVVLQPVMVVLARRVGVKYFLTVQLILWGGLCMCHAVIRNSGTLIALRLLIGAAEAGFTQIGNYYMSTAYPKAELGKSAVDHWFINADVLTPIPNPTAWRVGLFSGMYSIAGAFSGLVAYGLLKLETPHIHGWQAVFLLEGGFTVLLGLLTLLVLPRRLVTAWFLTGPERAHALYRMEVDLAGTQEADAPSTMVTRRDVLDVITDGKKLGTVLCNVTSVLPVTAFTTFLPLVVKGMGYSGNDATLMSAPPFIAGSGVIGLLLIVRSSDHFRERSLHTVFGMLLGIVGCIVMAVSDQNALRYGFSYVCMTGVFILRLSHADEVPLIITICIMVAGCCGLISIRFMYQRENRKRAAEIATWDERRFAEERASQVRRGDQRHTFMYGL</sequence>
<dbReference type="Pfam" id="PF07690">
    <property type="entry name" value="MFS_1"/>
    <property type="match status" value="2"/>
</dbReference>
<comment type="subcellular location">
    <subcellularLocation>
        <location evidence="1">Membrane</location>
        <topology evidence="1">Multi-pass membrane protein</topology>
    </subcellularLocation>
</comment>
<gene>
    <name evidence="8" type="ORF">PG986_004933</name>
</gene>
<name>A0ABR1QG44_9PEZI</name>
<keyword evidence="3 6" id="KW-0812">Transmembrane</keyword>
<keyword evidence="4 6" id="KW-1133">Transmembrane helix</keyword>
<feature type="transmembrane region" description="Helical" evidence="6">
    <location>
        <begin position="236"/>
        <end position="256"/>
    </location>
</feature>
<dbReference type="InterPro" id="IPR011701">
    <property type="entry name" value="MFS"/>
</dbReference>
<feature type="domain" description="Major facilitator superfamily (MFS) profile" evidence="7">
    <location>
        <begin position="54"/>
        <end position="486"/>
    </location>
</feature>
<evidence type="ECO:0000256" key="2">
    <source>
        <dbReference type="ARBA" id="ARBA00022448"/>
    </source>
</evidence>
<evidence type="ECO:0000256" key="5">
    <source>
        <dbReference type="ARBA" id="ARBA00023136"/>
    </source>
</evidence>
<protein>
    <submittedName>
        <fullName evidence="8">MFS general substrate transporter</fullName>
    </submittedName>
</protein>
<reference evidence="8 9" key="1">
    <citation type="submission" date="2023-01" db="EMBL/GenBank/DDBJ databases">
        <title>Analysis of 21 Apiospora genomes using comparative genomics revels a genus with tremendous synthesis potential of carbohydrate active enzymes and secondary metabolites.</title>
        <authorList>
            <person name="Sorensen T."/>
        </authorList>
    </citation>
    <scope>NUCLEOTIDE SEQUENCE [LARGE SCALE GENOMIC DNA]</scope>
    <source>
        <strain evidence="8 9">CBS 24483</strain>
    </source>
</reference>
<evidence type="ECO:0000256" key="3">
    <source>
        <dbReference type="ARBA" id="ARBA00022692"/>
    </source>
</evidence>
<dbReference type="PROSITE" id="PS50850">
    <property type="entry name" value="MFS"/>
    <property type="match status" value="1"/>
</dbReference>
<feature type="transmembrane region" description="Helical" evidence="6">
    <location>
        <begin position="425"/>
        <end position="446"/>
    </location>
</feature>
<evidence type="ECO:0000256" key="4">
    <source>
        <dbReference type="ARBA" id="ARBA00022989"/>
    </source>
</evidence>
<proteinExistence type="predicted"/>
<keyword evidence="9" id="KW-1185">Reference proteome</keyword>
<evidence type="ECO:0000259" key="7">
    <source>
        <dbReference type="PROSITE" id="PS50850"/>
    </source>
</evidence>
<organism evidence="8 9">
    <name type="scientific">Apiospora aurea</name>
    <dbReference type="NCBI Taxonomy" id="335848"/>
    <lineage>
        <taxon>Eukaryota</taxon>
        <taxon>Fungi</taxon>
        <taxon>Dikarya</taxon>
        <taxon>Ascomycota</taxon>
        <taxon>Pezizomycotina</taxon>
        <taxon>Sordariomycetes</taxon>
        <taxon>Xylariomycetidae</taxon>
        <taxon>Amphisphaeriales</taxon>
        <taxon>Apiosporaceae</taxon>
        <taxon>Apiospora</taxon>
    </lineage>
</organism>
<dbReference type="InterPro" id="IPR036259">
    <property type="entry name" value="MFS_trans_sf"/>
</dbReference>
<keyword evidence="5 6" id="KW-0472">Membrane</keyword>
<keyword evidence="2" id="KW-0813">Transport</keyword>
<feature type="transmembrane region" description="Helical" evidence="6">
    <location>
        <begin position="202"/>
        <end position="224"/>
    </location>
</feature>
<evidence type="ECO:0000313" key="9">
    <source>
        <dbReference type="Proteomes" id="UP001391051"/>
    </source>
</evidence>
<dbReference type="PANTHER" id="PTHR43791:SF21">
    <property type="entry name" value="MAJOR FACILITATOR SUPERFAMILY (MFS) PROFILE DOMAIN-CONTAINING PROTEIN"/>
    <property type="match status" value="1"/>
</dbReference>
<dbReference type="PANTHER" id="PTHR43791">
    <property type="entry name" value="PERMEASE-RELATED"/>
    <property type="match status" value="1"/>
</dbReference>
<feature type="transmembrane region" description="Helical" evidence="6">
    <location>
        <begin position="346"/>
        <end position="365"/>
    </location>
</feature>
<accession>A0ABR1QG44</accession>
<comment type="caution">
    <text evidence="8">The sequence shown here is derived from an EMBL/GenBank/DDBJ whole genome shotgun (WGS) entry which is preliminary data.</text>
</comment>
<dbReference type="Gene3D" id="1.20.1250.20">
    <property type="entry name" value="MFS general substrate transporter like domains"/>
    <property type="match status" value="1"/>
</dbReference>
<dbReference type="SUPFAM" id="SSF103473">
    <property type="entry name" value="MFS general substrate transporter"/>
    <property type="match status" value="1"/>
</dbReference>
<evidence type="ECO:0000256" key="1">
    <source>
        <dbReference type="ARBA" id="ARBA00004141"/>
    </source>
</evidence>
<feature type="transmembrane region" description="Helical" evidence="6">
    <location>
        <begin position="50"/>
        <end position="70"/>
    </location>
</feature>